<keyword evidence="2" id="KW-0813">Transport</keyword>
<evidence type="ECO:0000259" key="7">
    <source>
        <dbReference type="Pfam" id="PF03600"/>
    </source>
</evidence>
<dbReference type="EMBL" id="OW152822">
    <property type="protein sequence ID" value="CAH2037634.1"/>
    <property type="molecule type" value="Genomic_DNA"/>
</dbReference>
<evidence type="ECO:0000256" key="6">
    <source>
        <dbReference type="SAM" id="Phobius"/>
    </source>
</evidence>
<evidence type="ECO:0000313" key="8">
    <source>
        <dbReference type="EMBL" id="CAH2037634.1"/>
    </source>
</evidence>
<gene>
    <name evidence="8" type="ORF">IPOD504_LOCUS1249</name>
</gene>
<feature type="domain" description="Citrate transporter-like" evidence="7">
    <location>
        <begin position="3"/>
        <end position="152"/>
    </location>
</feature>
<evidence type="ECO:0000256" key="1">
    <source>
        <dbReference type="ARBA" id="ARBA00004141"/>
    </source>
</evidence>
<dbReference type="Proteomes" id="UP000837857">
    <property type="component" value="Chromosome 10"/>
</dbReference>
<keyword evidence="5 6" id="KW-0472">Membrane</keyword>
<keyword evidence="9" id="KW-1185">Reference proteome</keyword>
<proteinExistence type="predicted"/>
<evidence type="ECO:0000256" key="4">
    <source>
        <dbReference type="ARBA" id="ARBA00022989"/>
    </source>
</evidence>
<keyword evidence="4 6" id="KW-1133">Transmembrane helix</keyword>
<protein>
    <recommendedName>
        <fullName evidence="7">Citrate transporter-like domain-containing protein</fullName>
    </recommendedName>
</protein>
<evidence type="ECO:0000256" key="3">
    <source>
        <dbReference type="ARBA" id="ARBA00022692"/>
    </source>
</evidence>
<reference evidence="8" key="1">
    <citation type="submission" date="2022-03" db="EMBL/GenBank/DDBJ databases">
        <authorList>
            <person name="Martin H S."/>
        </authorList>
    </citation>
    <scope>NUCLEOTIDE SEQUENCE</scope>
</reference>
<feature type="transmembrane region" description="Helical" evidence="6">
    <location>
        <begin position="77"/>
        <end position="95"/>
    </location>
</feature>
<evidence type="ECO:0000256" key="2">
    <source>
        <dbReference type="ARBA" id="ARBA00022448"/>
    </source>
</evidence>
<accession>A0ABN8HQ23</accession>
<dbReference type="PANTHER" id="PTHR10283:SF82">
    <property type="entry name" value="SOLUTE CARRIER FAMILY 13 MEMBER 2"/>
    <property type="match status" value="1"/>
</dbReference>
<dbReference type="InterPro" id="IPR004680">
    <property type="entry name" value="Cit_transptr-like_dom"/>
</dbReference>
<name>A0ABN8HQ23_9NEOP</name>
<keyword evidence="3 6" id="KW-0812">Transmembrane</keyword>
<sequence>MAVFWVSECIPLPVTSFLPMVVFPVTGVNSTSDTSEAYMNDSLMMFIGSLILAACVEQSGFHRRLAYGAVRTIGFTHFRLLLSMCCVTMFVSFWITNTAATTMMVPINFAILKVFEQQKLLTIFEYTSDGDRVATDITTCYFCAATFSATIGLDLVISI</sequence>
<dbReference type="PANTHER" id="PTHR10283">
    <property type="entry name" value="SOLUTE CARRIER FAMILY 13 MEMBER"/>
    <property type="match status" value="1"/>
</dbReference>
<dbReference type="Pfam" id="PF03600">
    <property type="entry name" value="CitMHS"/>
    <property type="match status" value="1"/>
</dbReference>
<organism evidence="8 9">
    <name type="scientific">Iphiclides podalirius</name>
    <name type="common">scarce swallowtail</name>
    <dbReference type="NCBI Taxonomy" id="110791"/>
    <lineage>
        <taxon>Eukaryota</taxon>
        <taxon>Metazoa</taxon>
        <taxon>Ecdysozoa</taxon>
        <taxon>Arthropoda</taxon>
        <taxon>Hexapoda</taxon>
        <taxon>Insecta</taxon>
        <taxon>Pterygota</taxon>
        <taxon>Neoptera</taxon>
        <taxon>Endopterygota</taxon>
        <taxon>Lepidoptera</taxon>
        <taxon>Glossata</taxon>
        <taxon>Ditrysia</taxon>
        <taxon>Papilionoidea</taxon>
        <taxon>Papilionidae</taxon>
        <taxon>Papilioninae</taxon>
        <taxon>Iphiclides</taxon>
    </lineage>
</organism>
<feature type="transmembrane region" description="Helical" evidence="6">
    <location>
        <begin position="37"/>
        <end position="56"/>
    </location>
</feature>
<feature type="non-terminal residue" evidence="8">
    <location>
        <position position="1"/>
    </location>
</feature>
<evidence type="ECO:0000313" key="9">
    <source>
        <dbReference type="Proteomes" id="UP000837857"/>
    </source>
</evidence>
<evidence type="ECO:0000256" key="5">
    <source>
        <dbReference type="ARBA" id="ARBA00023136"/>
    </source>
</evidence>
<comment type="subcellular location">
    <subcellularLocation>
        <location evidence="1">Membrane</location>
        <topology evidence="1">Multi-pass membrane protein</topology>
    </subcellularLocation>
</comment>